<organism evidence="12">
    <name type="scientific">Culicoides sonorensis</name>
    <name type="common">Biting midge</name>
    <dbReference type="NCBI Taxonomy" id="179676"/>
    <lineage>
        <taxon>Eukaryota</taxon>
        <taxon>Metazoa</taxon>
        <taxon>Ecdysozoa</taxon>
        <taxon>Arthropoda</taxon>
        <taxon>Hexapoda</taxon>
        <taxon>Insecta</taxon>
        <taxon>Pterygota</taxon>
        <taxon>Neoptera</taxon>
        <taxon>Endopterygota</taxon>
        <taxon>Diptera</taxon>
        <taxon>Nematocera</taxon>
        <taxon>Chironomoidea</taxon>
        <taxon>Ceratopogonidae</taxon>
        <taxon>Ceratopogoninae</taxon>
        <taxon>Culicoides</taxon>
        <taxon>Monoculicoides</taxon>
    </lineage>
</organism>
<feature type="transmembrane region" description="Helical" evidence="9">
    <location>
        <begin position="134"/>
        <end position="157"/>
    </location>
</feature>
<dbReference type="Gene3D" id="3.40.50.300">
    <property type="entry name" value="P-loop containing nucleotide triphosphate hydrolases"/>
    <property type="match status" value="2"/>
</dbReference>
<keyword evidence="5" id="KW-0067">ATP-binding</keyword>
<dbReference type="Gene3D" id="1.20.1560.10">
    <property type="entry name" value="ABC transporter type 1, transmembrane domain"/>
    <property type="match status" value="2"/>
</dbReference>
<dbReference type="CDD" id="cd18579">
    <property type="entry name" value="ABC_6TM_ABCC_D1"/>
    <property type="match status" value="1"/>
</dbReference>
<name>A0A336MEW6_CULSO</name>
<sequence>MEADKRNQKELPQCPREKANFLSYVFFIWIVPIFWKGRKKDLDTDDLYQPMKSHKSETLGDRLCKAWDEECEKKRILDKQPSLLNVMLSVFKWNLLFGAFMVFILEFAVRMTQPIFIGGLVNYYSKTDGNINEAYWYAGGIIACSAANLLIIHPFMLGQSHLGMKMRISAISMIYRKSLRLTKNALGNTTAGQVVNLLSNDVGRFDTSILFIHYLWISPLEIIAVTVILYYQIEWSVFAGVGFLLAFMPLQMYIGKLAASLRLKTALRTDERVRFMNEIVQGIQVIKMYAWEKPFAKVVAMAREREIKAVRSISYIRGIMLSFMMFTSRTAIFLSLMTYVLLGFVLTAEKAFVVTAYYNLLRTSAMMLFPQGIVQATEAIVSIRRIQTFMMHPELPRSKEQLERNRVAKEKSDALEKEENEKLAVNGHSNGVTSTAAPSSESAVIMKDVTAKWDEKYTENTLNNINLDLKKGKLIAVIGPVGSGKSSLIQAILGELPPASGSIEVNGEMSFASQEPWLFSASIRQNILFGMPYDKRRYQEVVKCCALERDFTLFPNADKTLVGERGASLSGGQKARINLARAVYRDADMYFLDDPLSAVDSHVGRHLFDECIKNYLRRKAVILVTHQLQYLQSANQIVIMEHGHIKAIGTYDELSRSGLDFAKLLNNAEEEEDEENVKRQMSRQDSKVSDLSADALPEKRVSVMSIMSEQGPVAVAENADTGNIGFEIYKQYFKACGGWGIFAWVFFLFLFAQALASGGDYYLTYWSNKEQQKFVDASFFTFLHHRFVRETSGWNQFWEDFAQFFKDFYANEYFDLYAFGIIIALTIVISLTRSFVFFNAAMKASANLHNAMFMGISRASMYFFNTNPSGRILNRFSKDMGQVDEILPAIMIDMVQIFLTLVGIVVVVGIVNPWFIIPTVILIGLFWFLREFYLKTSIDIKRMEAVTRSPIYSHLGASLNGLSTIRAFKAEQMLIDEFDAHQDLHSSAFYLFIAAARAFGFWLDGSCLIYIALITMSFFVAGDSGGNVGLVITQVLGMTGMVQWGMRQSAELENTMTAVERVVEYETVDPEGELDSTPDKKPPVTWPESGRVIFDNLSMRYAPDPKSDRVLKDLELEIQPREKIGIVGRTGAGKSSLINALFRLSYNEGSILIDTRDTAQMGLHDLRAKISIIPQEPVLFSGTLRYNLDPFDEYTDDKLWLSLEEVKLKEAIKELPAGLMSKISEGGTNFSVGQRQLVCLARANLRDNKILVMDEATANVDPQTDALIQETIRTKFADCTVLTIAHRLNTVMDSDKVLVMDAGRCIEFGPPYELLTKEDGPQVFTGMVKQTGKASFDQLLAIAKENYDKKSSSSKKDN</sequence>
<dbReference type="PROSITE" id="PS50929">
    <property type="entry name" value="ABC_TM1F"/>
    <property type="match status" value="2"/>
</dbReference>
<dbReference type="Pfam" id="PF00664">
    <property type="entry name" value="ABC_membrane"/>
    <property type="match status" value="2"/>
</dbReference>
<gene>
    <name evidence="12" type="primary">CSON013961</name>
</gene>
<feature type="region of interest" description="Disordered" evidence="8">
    <location>
        <begin position="670"/>
        <end position="692"/>
    </location>
</feature>
<dbReference type="Pfam" id="PF00005">
    <property type="entry name" value="ABC_tran"/>
    <property type="match status" value="2"/>
</dbReference>
<dbReference type="FunFam" id="1.20.1560.10:FF:000014">
    <property type="entry name" value="Multidrug resistance-associated protein member 4"/>
    <property type="match status" value="1"/>
</dbReference>
<feature type="compositionally biased region" description="Basic and acidic residues" evidence="8">
    <location>
        <begin position="676"/>
        <end position="688"/>
    </location>
</feature>
<dbReference type="GO" id="GO:0016887">
    <property type="term" value="F:ATP hydrolysis activity"/>
    <property type="evidence" value="ECO:0007669"/>
    <property type="project" value="InterPro"/>
</dbReference>
<feature type="transmembrane region" description="Helical" evidence="9">
    <location>
        <begin position="1001"/>
        <end position="1022"/>
    </location>
</feature>
<keyword evidence="7 9" id="KW-0472">Membrane</keyword>
<evidence type="ECO:0000256" key="5">
    <source>
        <dbReference type="ARBA" id="ARBA00022840"/>
    </source>
</evidence>
<feature type="domain" description="ABC transporter" evidence="10">
    <location>
        <begin position="444"/>
        <end position="667"/>
    </location>
</feature>
<comment type="subcellular location">
    <subcellularLocation>
        <location evidence="1">Membrane</location>
        <topology evidence="1">Multi-pass membrane protein</topology>
    </subcellularLocation>
</comment>
<evidence type="ECO:0000259" key="11">
    <source>
        <dbReference type="PROSITE" id="PS50929"/>
    </source>
</evidence>
<feature type="transmembrane region" description="Helical" evidence="9">
    <location>
        <begin position="736"/>
        <end position="756"/>
    </location>
</feature>
<protein>
    <submittedName>
        <fullName evidence="12">CSON013961 protein</fullName>
    </submittedName>
</protein>
<dbReference type="InterPro" id="IPR036640">
    <property type="entry name" value="ABC1_TM_sf"/>
</dbReference>
<dbReference type="GO" id="GO:0140359">
    <property type="term" value="F:ABC-type transporter activity"/>
    <property type="evidence" value="ECO:0007669"/>
    <property type="project" value="InterPro"/>
</dbReference>
<feature type="domain" description="ABC transmembrane type-1" evidence="11">
    <location>
        <begin position="97"/>
        <end position="371"/>
    </location>
</feature>
<feature type="transmembrane region" description="Helical" evidence="9">
    <location>
        <begin position="237"/>
        <end position="254"/>
    </location>
</feature>
<dbReference type="InterPro" id="IPR044746">
    <property type="entry name" value="ABCC_6TM_D1"/>
</dbReference>
<dbReference type="PANTHER" id="PTHR24223">
    <property type="entry name" value="ATP-BINDING CASSETTE SUB-FAMILY C"/>
    <property type="match status" value="1"/>
</dbReference>
<dbReference type="InterPro" id="IPR050173">
    <property type="entry name" value="ABC_transporter_C-like"/>
</dbReference>
<feature type="transmembrane region" description="Helical" evidence="9">
    <location>
        <begin position="209"/>
        <end position="231"/>
    </location>
</feature>
<feature type="transmembrane region" description="Helical" evidence="9">
    <location>
        <begin position="315"/>
        <end position="334"/>
    </location>
</feature>
<accession>A0A336MEW6</accession>
<evidence type="ECO:0000256" key="6">
    <source>
        <dbReference type="ARBA" id="ARBA00022989"/>
    </source>
</evidence>
<reference evidence="12" key="1">
    <citation type="submission" date="2018-07" db="EMBL/GenBank/DDBJ databases">
        <authorList>
            <person name="Quirk P.G."/>
            <person name="Krulwich T.A."/>
        </authorList>
    </citation>
    <scope>NUCLEOTIDE SEQUENCE</scope>
</reference>
<evidence type="ECO:0000256" key="8">
    <source>
        <dbReference type="SAM" id="MobiDB-lite"/>
    </source>
</evidence>
<dbReference type="PROSITE" id="PS00211">
    <property type="entry name" value="ABC_TRANSPORTER_1"/>
    <property type="match status" value="1"/>
</dbReference>
<dbReference type="FunFam" id="3.40.50.300:FF:000482">
    <property type="entry name" value="Multidrug resistance-associated protein member 4"/>
    <property type="match status" value="1"/>
</dbReference>
<evidence type="ECO:0000259" key="10">
    <source>
        <dbReference type="PROSITE" id="PS50893"/>
    </source>
</evidence>
<dbReference type="InterPro" id="IPR003439">
    <property type="entry name" value="ABC_transporter-like_ATP-bd"/>
</dbReference>
<proteinExistence type="predicted"/>
<keyword evidence="6 9" id="KW-1133">Transmembrane helix</keyword>
<dbReference type="VEuPathDB" id="VectorBase:CSON013961"/>
<keyword evidence="4" id="KW-0547">Nucleotide-binding</keyword>
<dbReference type="GO" id="GO:0016020">
    <property type="term" value="C:membrane"/>
    <property type="evidence" value="ECO:0007669"/>
    <property type="project" value="UniProtKB-SubCell"/>
</dbReference>
<dbReference type="OMA" id="MIATRWI"/>
<dbReference type="GO" id="GO:0005524">
    <property type="term" value="F:ATP binding"/>
    <property type="evidence" value="ECO:0007669"/>
    <property type="project" value="UniProtKB-KW"/>
</dbReference>
<evidence type="ECO:0000256" key="9">
    <source>
        <dbReference type="SAM" id="Phobius"/>
    </source>
</evidence>
<feature type="transmembrane region" description="Helical" evidence="9">
    <location>
        <begin position="886"/>
        <end position="908"/>
    </location>
</feature>
<feature type="domain" description="ABC transmembrane type-1" evidence="11">
    <location>
        <begin position="743"/>
        <end position="1054"/>
    </location>
</feature>
<evidence type="ECO:0000256" key="2">
    <source>
        <dbReference type="ARBA" id="ARBA00022448"/>
    </source>
</evidence>
<evidence type="ECO:0000256" key="3">
    <source>
        <dbReference type="ARBA" id="ARBA00022692"/>
    </source>
</evidence>
<keyword evidence="3 9" id="KW-0812">Transmembrane</keyword>
<dbReference type="EMBL" id="UFQT01000742">
    <property type="protein sequence ID" value="SSX26867.1"/>
    <property type="molecule type" value="Genomic_DNA"/>
</dbReference>
<dbReference type="InterPro" id="IPR003593">
    <property type="entry name" value="AAA+_ATPase"/>
</dbReference>
<dbReference type="FunFam" id="3.40.50.300:FF:000163">
    <property type="entry name" value="Multidrug resistance-associated protein member 4"/>
    <property type="match status" value="1"/>
</dbReference>
<feature type="domain" description="ABC transporter" evidence="10">
    <location>
        <begin position="1092"/>
        <end position="1327"/>
    </location>
</feature>
<dbReference type="PROSITE" id="PS50893">
    <property type="entry name" value="ABC_TRANSPORTER_2"/>
    <property type="match status" value="2"/>
</dbReference>
<feature type="transmembrane region" description="Helical" evidence="9">
    <location>
        <begin position="83"/>
        <end position="105"/>
    </location>
</feature>
<evidence type="ECO:0000313" key="12">
    <source>
        <dbReference type="EMBL" id="SSX26867.1"/>
    </source>
</evidence>
<feature type="region of interest" description="Disordered" evidence="8">
    <location>
        <begin position="400"/>
        <end position="421"/>
    </location>
</feature>
<feature type="transmembrane region" description="Helical" evidence="9">
    <location>
        <begin position="914"/>
        <end position="933"/>
    </location>
</feature>
<dbReference type="SUPFAM" id="SSF52540">
    <property type="entry name" value="P-loop containing nucleoside triphosphate hydrolases"/>
    <property type="match status" value="2"/>
</dbReference>
<feature type="transmembrane region" description="Helical" evidence="9">
    <location>
        <begin position="340"/>
        <end position="361"/>
    </location>
</feature>
<dbReference type="InterPro" id="IPR017871">
    <property type="entry name" value="ABC_transporter-like_CS"/>
</dbReference>
<feature type="transmembrane region" description="Helical" evidence="9">
    <location>
        <begin position="816"/>
        <end position="838"/>
    </location>
</feature>
<evidence type="ECO:0000256" key="1">
    <source>
        <dbReference type="ARBA" id="ARBA00004141"/>
    </source>
</evidence>
<dbReference type="CDD" id="cd03250">
    <property type="entry name" value="ABCC_MRP_domain1"/>
    <property type="match status" value="1"/>
</dbReference>
<dbReference type="InterPro" id="IPR027417">
    <property type="entry name" value="P-loop_NTPase"/>
</dbReference>
<dbReference type="InterPro" id="IPR011527">
    <property type="entry name" value="ABC1_TM_dom"/>
</dbReference>
<dbReference type="PANTHER" id="PTHR24223:SF448">
    <property type="entry name" value="FI20146P1-RELATED"/>
    <property type="match status" value="1"/>
</dbReference>
<dbReference type="CDD" id="cd03244">
    <property type="entry name" value="ABCC_MRP_domain2"/>
    <property type="match status" value="1"/>
</dbReference>
<keyword evidence="2" id="KW-0813">Transport</keyword>
<dbReference type="SUPFAM" id="SSF90123">
    <property type="entry name" value="ABC transporter transmembrane region"/>
    <property type="match status" value="2"/>
</dbReference>
<evidence type="ECO:0000256" key="4">
    <source>
        <dbReference type="ARBA" id="ARBA00022741"/>
    </source>
</evidence>
<dbReference type="FunFam" id="1.20.1560.10:FF:000026">
    <property type="entry name" value="Multidrug resistance-associated protein lethal(2)03659"/>
    <property type="match status" value="1"/>
</dbReference>
<dbReference type="SMART" id="SM00382">
    <property type="entry name" value="AAA"/>
    <property type="match status" value="2"/>
</dbReference>
<evidence type="ECO:0000256" key="7">
    <source>
        <dbReference type="ARBA" id="ARBA00023136"/>
    </source>
</evidence>